<dbReference type="AlphaFoldDB" id="A0A1D2MJK5"/>
<evidence type="ECO:0000256" key="1">
    <source>
        <dbReference type="SAM" id="MobiDB-lite"/>
    </source>
</evidence>
<feature type="compositionally biased region" description="Basic and acidic residues" evidence="1">
    <location>
        <begin position="60"/>
        <end position="70"/>
    </location>
</feature>
<evidence type="ECO:0000313" key="3">
    <source>
        <dbReference type="Proteomes" id="UP000094527"/>
    </source>
</evidence>
<organism evidence="2 3">
    <name type="scientific">Orchesella cincta</name>
    <name type="common">Springtail</name>
    <name type="synonym">Podura cincta</name>
    <dbReference type="NCBI Taxonomy" id="48709"/>
    <lineage>
        <taxon>Eukaryota</taxon>
        <taxon>Metazoa</taxon>
        <taxon>Ecdysozoa</taxon>
        <taxon>Arthropoda</taxon>
        <taxon>Hexapoda</taxon>
        <taxon>Collembola</taxon>
        <taxon>Entomobryomorpha</taxon>
        <taxon>Entomobryoidea</taxon>
        <taxon>Orchesellidae</taxon>
        <taxon>Orchesellinae</taxon>
        <taxon>Orchesella</taxon>
    </lineage>
</organism>
<reference evidence="2 3" key="1">
    <citation type="journal article" date="2016" name="Genome Biol. Evol.">
        <title>Gene Family Evolution Reflects Adaptation to Soil Environmental Stressors in the Genome of the Collembolan Orchesella cincta.</title>
        <authorList>
            <person name="Faddeeva-Vakhrusheva A."/>
            <person name="Derks M.F."/>
            <person name="Anvar S.Y."/>
            <person name="Agamennone V."/>
            <person name="Suring W."/>
            <person name="Smit S."/>
            <person name="van Straalen N.M."/>
            <person name="Roelofs D."/>
        </authorList>
    </citation>
    <scope>NUCLEOTIDE SEQUENCE [LARGE SCALE GENOMIC DNA]</scope>
    <source>
        <tissue evidence="2">Mixed pool</tissue>
    </source>
</reference>
<feature type="region of interest" description="Disordered" evidence="1">
    <location>
        <begin position="60"/>
        <end position="79"/>
    </location>
</feature>
<sequence length="79" mass="9366">MYRIWYRIPKAFKNKVFTVSLNHGNFWNNWINWGIASSPCSSFRMSEDVLRSTEKRTLEQLPRKVGEKKGQGRRCVTND</sequence>
<dbReference type="EMBL" id="LJIJ01001051">
    <property type="protein sequence ID" value="ODM93179.1"/>
    <property type="molecule type" value="Genomic_DNA"/>
</dbReference>
<evidence type="ECO:0000313" key="2">
    <source>
        <dbReference type="EMBL" id="ODM93179.1"/>
    </source>
</evidence>
<protein>
    <submittedName>
        <fullName evidence="2">Uncharacterized protein</fullName>
    </submittedName>
</protein>
<gene>
    <name evidence="2" type="ORF">Ocin01_13501</name>
</gene>
<feature type="non-terminal residue" evidence="2">
    <location>
        <position position="79"/>
    </location>
</feature>
<proteinExistence type="predicted"/>
<accession>A0A1D2MJK5</accession>
<name>A0A1D2MJK5_ORCCI</name>
<keyword evidence="3" id="KW-1185">Reference proteome</keyword>
<comment type="caution">
    <text evidence="2">The sequence shown here is derived from an EMBL/GenBank/DDBJ whole genome shotgun (WGS) entry which is preliminary data.</text>
</comment>
<dbReference type="Proteomes" id="UP000094527">
    <property type="component" value="Unassembled WGS sequence"/>
</dbReference>